<dbReference type="WBParaSite" id="HPLM_0002165901-mRNA-1">
    <property type="protein sequence ID" value="HPLM_0002165901-mRNA-1"/>
    <property type="gene ID" value="HPLM_0002165901"/>
</dbReference>
<protein>
    <submittedName>
        <fullName evidence="3">Transposase</fullName>
    </submittedName>
</protein>
<evidence type="ECO:0000313" key="1">
    <source>
        <dbReference type="EMBL" id="VDO91359.1"/>
    </source>
</evidence>
<dbReference type="AlphaFoldDB" id="A0A0N4XBB4"/>
<gene>
    <name evidence="1" type="ORF">HPLM_LOCUS21648</name>
</gene>
<organism evidence="3">
    <name type="scientific">Haemonchus placei</name>
    <name type="common">Barber's pole worm</name>
    <dbReference type="NCBI Taxonomy" id="6290"/>
    <lineage>
        <taxon>Eukaryota</taxon>
        <taxon>Metazoa</taxon>
        <taxon>Ecdysozoa</taxon>
        <taxon>Nematoda</taxon>
        <taxon>Chromadorea</taxon>
        <taxon>Rhabditida</taxon>
        <taxon>Rhabditina</taxon>
        <taxon>Rhabditomorpha</taxon>
        <taxon>Strongyloidea</taxon>
        <taxon>Trichostrongylidae</taxon>
        <taxon>Haemonchus</taxon>
    </lineage>
</organism>
<keyword evidence="2" id="KW-1185">Reference proteome</keyword>
<reference evidence="3" key="1">
    <citation type="submission" date="2017-02" db="UniProtKB">
        <authorList>
            <consortium name="WormBaseParasite"/>
        </authorList>
    </citation>
    <scope>IDENTIFICATION</scope>
</reference>
<dbReference type="Proteomes" id="UP000268014">
    <property type="component" value="Unassembled WGS sequence"/>
</dbReference>
<evidence type="ECO:0000313" key="2">
    <source>
        <dbReference type="Proteomes" id="UP000268014"/>
    </source>
</evidence>
<proteinExistence type="predicted"/>
<name>A0A0N4XBB4_HAEPC</name>
<accession>A0A0N4XBB4</accession>
<evidence type="ECO:0000313" key="3">
    <source>
        <dbReference type="WBParaSite" id="HPLM_0002165901-mRNA-1"/>
    </source>
</evidence>
<sequence>MHTKELKYEMVQMFLSGRVDPKRPVTLIRKSDSVANDSQVDNSAAIDAIEK</sequence>
<dbReference type="EMBL" id="UZAF01023813">
    <property type="protein sequence ID" value="VDO91359.1"/>
    <property type="molecule type" value="Genomic_DNA"/>
</dbReference>
<reference evidence="1 2" key="2">
    <citation type="submission" date="2018-11" db="EMBL/GenBank/DDBJ databases">
        <authorList>
            <consortium name="Pathogen Informatics"/>
        </authorList>
    </citation>
    <scope>NUCLEOTIDE SEQUENCE [LARGE SCALE GENOMIC DNA]</scope>
    <source>
        <strain evidence="1 2">MHpl1</strain>
    </source>
</reference>